<sequence length="84" mass="9013">MKTAAVILVLLNTAIVSAVPIATEDIVSRGDSGCTAYANPRCGVVGTFCQCKDGLFYQFNEDTMNCQPPWALIGPKSSLPGWWC</sequence>
<name>A0A8H5ZV38_PETAA</name>
<gene>
    <name evidence="2" type="ORF">ETB97_011048</name>
</gene>
<proteinExistence type="predicted"/>
<keyword evidence="1" id="KW-0732">Signal</keyword>
<keyword evidence="3" id="KW-1185">Reference proteome</keyword>
<evidence type="ECO:0000313" key="3">
    <source>
        <dbReference type="Proteomes" id="UP000541154"/>
    </source>
</evidence>
<dbReference type="EMBL" id="SPNV01000630">
    <property type="protein sequence ID" value="KAF5854855.1"/>
    <property type="molecule type" value="Genomic_DNA"/>
</dbReference>
<reference evidence="2 3" key="1">
    <citation type="submission" date="2019-04" db="EMBL/GenBank/DDBJ databases">
        <title>Aspergillus burnettii sp. nov., novel species from soil in southeast Queensland.</title>
        <authorList>
            <person name="Gilchrist C.L.M."/>
            <person name="Pitt J.I."/>
            <person name="Lange L."/>
            <person name="Lacey H.J."/>
            <person name="Vuong D."/>
            <person name="Midgley D.J."/>
            <person name="Greenfield P."/>
            <person name="Bradbury M."/>
            <person name="Lacey E."/>
            <person name="Busk P.K."/>
            <person name="Pilgaard B."/>
            <person name="Chooi Y.H."/>
            <person name="Piggott A.M."/>
        </authorList>
    </citation>
    <scope>NUCLEOTIDE SEQUENCE [LARGE SCALE GENOMIC DNA]</scope>
    <source>
        <strain evidence="2 3">FRR 5400</strain>
    </source>
</reference>
<organism evidence="2 3">
    <name type="scientific">Petromyces alliaceus</name>
    <name type="common">Aspergillus alliaceus</name>
    <dbReference type="NCBI Taxonomy" id="209559"/>
    <lineage>
        <taxon>Eukaryota</taxon>
        <taxon>Fungi</taxon>
        <taxon>Dikarya</taxon>
        <taxon>Ascomycota</taxon>
        <taxon>Pezizomycotina</taxon>
        <taxon>Eurotiomycetes</taxon>
        <taxon>Eurotiomycetidae</taxon>
        <taxon>Eurotiales</taxon>
        <taxon>Aspergillaceae</taxon>
        <taxon>Aspergillus</taxon>
        <taxon>Aspergillus subgen. Circumdati</taxon>
    </lineage>
</organism>
<feature type="chain" id="PRO_5034836664" evidence="1">
    <location>
        <begin position="19"/>
        <end position="84"/>
    </location>
</feature>
<accession>A0A8H5ZV38</accession>
<protein>
    <submittedName>
        <fullName evidence="2">Uncharacterized protein</fullName>
    </submittedName>
</protein>
<evidence type="ECO:0000313" key="2">
    <source>
        <dbReference type="EMBL" id="KAF5854855.1"/>
    </source>
</evidence>
<feature type="signal peptide" evidence="1">
    <location>
        <begin position="1"/>
        <end position="18"/>
    </location>
</feature>
<comment type="caution">
    <text evidence="2">The sequence shown here is derived from an EMBL/GenBank/DDBJ whole genome shotgun (WGS) entry which is preliminary data.</text>
</comment>
<dbReference type="Proteomes" id="UP000541154">
    <property type="component" value="Unassembled WGS sequence"/>
</dbReference>
<evidence type="ECO:0000256" key="1">
    <source>
        <dbReference type="SAM" id="SignalP"/>
    </source>
</evidence>
<dbReference type="AlphaFoldDB" id="A0A8H5ZV38"/>